<feature type="domain" description="Transcription elongation factor GreA/GreB C-terminal" evidence="5">
    <location>
        <begin position="106"/>
        <end position="179"/>
    </location>
</feature>
<dbReference type="GO" id="GO:0070063">
    <property type="term" value="F:RNA polymerase binding"/>
    <property type="evidence" value="ECO:0007669"/>
    <property type="project" value="InterPro"/>
</dbReference>
<organism evidence="7">
    <name type="scientific">Taylorella equigenitalis 14/56</name>
    <dbReference type="NCBI Taxonomy" id="1091497"/>
    <lineage>
        <taxon>Bacteria</taxon>
        <taxon>Pseudomonadati</taxon>
        <taxon>Pseudomonadota</taxon>
        <taxon>Betaproteobacteria</taxon>
        <taxon>Burkholderiales</taxon>
        <taxon>Alcaligenaceae</taxon>
        <taxon>Taylorella</taxon>
    </lineage>
</organism>
<dbReference type="AlphaFoldDB" id="I7IAY2"/>
<dbReference type="FunFam" id="3.10.50.30:FF:000001">
    <property type="entry name" value="Transcription elongation factor GreA"/>
    <property type="match status" value="1"/>
</dbReference>
<evidence type="ECO:0000313" key="7">
    <source>
        <dbReference type="EMBL" id="CCG17835.1"/>
    </source>
</evidence>
<dbReference type="InterPro" id="IPR028624">
    <property type="entry name" value="Tscrpt_elong_fac_GreA/B"/>
</dbReference>
<dbReference type="OrthoDB" id="5511940at2"/>
<dbReference type="Pfam" id="PF01272">
    <property type="entry name" value="GreA_GreB"/>
    <property type="match status" value="1"/>
</dbReference>
<dbReference type="Pfam" id="PF03449">
    <property type="entry name" value="GreA_GreB_N"/>
    <property type="match status" value="1"/>
</dbReference>
<feature type="domain" description="Transcription elongation factor GreA/GreB N-terminal" evidence="6">
    <location>
        <begin position="28"/>
        <end position="98"/>
    </location>
</feature>
<dbReference type="HOGENOM" id="CLU_101379_3_0_4"/>
<dbReference type="Gene3D" id="3.10.50.30">
    <property type="entry name" value="Transcription elongation factor, GreA/GreB, C-terminal domain"/>
    <property type="match status" value="1"/>
</dbReference>
<gene>
    <name evidence="4 7" type="primary">greB</name>
    <name evidence="7" type="ORF">KUK_0525</name>
</gene>
<accession>I7IAY2</accession>
<comment type="similarity">
    <text evidence="4">Belongs to the GreA/GreB family. GreB subfamily.</text>
</comment>
<dbReference type="InterPro" id="IPR023459">
    <property type="entry name" value="Tscrpt_elong_fac_GreA/B_fam"/>
</dbReference>
<dbReference type="InterPro" id="IPR001437">
    <property type="entry name" value="Tscrpt_elong_fac_GreA/B_C"/>
</dbReference>
<dbReference type="NCBIfam" id="TIGR01461">
    <property type="entry name" value="greB"/>
    <property type="match status" value="1"/>
</dbReference>
<evidence type="ECO:0000259" key="5">
    <source>
        <dbReference type="Pfam" id="PF01272"/>
    </source>
</evidence>
<dbReference type="InterPro" id="IPR006358">
    <property type="entry name" value="Tscrpt_elong_fac_GreB"/>
</dbReference>
<dbReference type="PIRSF" id="PIRSF006092">
    <property type="entry name" value="GreA_GreB"/>
    <property type="match status" value="1"/>
</dbReference>
<keyword evidence="2 4" id="KW-0238">DNA-binding</keyword>
<name>I7IAY2_9BURK</name>
<dbReference type="SUPFAM" id="SSF46557">
    <property type="entry name" value="GreA transcript cleavage protein, N-terminal domain"/>
    <property type="match status" value="1"/>
</dbReference>
<dbReference type="GO" id="GO:0006354">
    <property type="term" value="P:DNA-templated transcription elongation"/>
    <property type="evidence" value="ECO:0007669"/>
    <property type="project" value="TreeGrafter"/>
</dbReference>
<dbReference type="PANTHER" id="PTHR30437">
    <property type="entry name" value="TRANSCRIPTION ELONGATION FACTOR GREA"/>
    <property type="match status" value="1"/>
</dbReference>
<evidence type="ECO:0000256" key="3">
    <source>
        <dbReference type="ARBA" id="ARBA00023163"/>
    </source>
</evidence>
<dbReference type="GO" id="GO:0003746">
    <property type="term" value="F:translation elongation factor activity"/>
    <property type="evidence" value="ECO:0007669"/>
    <property type="project" value="UniProtKB-KW"/>
</dbReference>
<dbReference type="GO" id="GO:0003677">
    <property type="term" value="F:DNA binding"/>
    <property type="evidence" value="ECO:0007669"/>
    <property type="project" value="UniProtKB-UniRule"/>
</dbReference>
<dbReference type="HAMAP" id="MF_00105">
    <property type="entry name" value="GreA_GreB"/>
    <property type="match status" value="1"/>
</dbReference>
<dbReference type="InterPro" id="IPR018151">
    <property type="entry name" value="TF_GreA/GreB_CS"/>
</dbReference>
<evidence type="ECO:0000256" key="1">
    <source>
        <dbReference type="ARBA" id="ARBA00023015"/>
    </source>
</evidence>
<dbReference type="InterPro" id="IPR022691">
    <property type="entry name" value="Tscrpt_elong_fac_GreA/B_N"/>
</dbReference>
<dbReference type="Gene3D" id="1.10.287.180">
    <property type="entry name" value="Transcription elongation factor, GreA/GreB, N-terminal domain"/>
    <property type="match status" value="1"/>
</dbReference>
<comment type="function">
    <text evidence="4">Necessary for efficient RNA polymerase transcription elongation past template-encoded arresting sites. The arresting sites in DNA have the property of trapping a certain fraction of elongating RNA polymerases that pass through, resulting in locked ternary complexes. Cleavage of the nascent transcript by cleavage factors such as GreA or GreB allows the resumption of elongation from the new 3'terminus. GreB releases sequences of up to 9 nucleotides in length.</text>
</comment>
<proteinExistence type="inferred from homology"/>
<dbReference type="EMBL" id="HE681423">
    <property type="protein sequence ID" value="CCG17835.1"/>
    <property type="molecule type" value="Genomic_DNA"/>
</dbReference>
<dbReference type="FunFam" id="1.10.287.180:FF:000001">
    <property type="entry name" value="Transcription elongation factor GreA"/>
    <property type="match status" value="1"/>
</dbReference>
<dbReference type="PROSITE" id="PS00829">
    <property type="entry name" value="GREAB_1"/>
    <property type="match status" value="1"/>
</dbReference>
<dbReference type="GO" id="GO:0032784">
    <property type="term" value="P:regulation of DNA-templated transcription elongation"/>
    <property type="evidence" value="ECO:0007669"/>
    <property type="project" value="UniProtKB-UniRule"/>
</dbReference>
<dbReference type="InterPro" id="IPR036953">
    <property type="entry name" value="GreA/GreB_C_sf"/>
</dbReference>
<keyword evidence="7" id="KW-0648">Protein biosynthesis</keyword>
<evidence type="ECO:0000259" key="6">
    <source>
        <dbReference type="Pfam" id="PF03449"/>
    </source>
</evidence>
<dbReference type="KEGG" id="teg:KUK_0525"/>
<keyword evidence="7" id="KW-0251">Elongation factor</keyword>
<evidence type="ECO:0000256" key="4">
    <source>
        <dbReference type="HAMAP-Rule" id="MF_00930"/>
    </source>
</evidence>
<sequence>MSRAFVKEDAKKEEELNLEPEIPKGIKNYMTVTGYNSLRKELSDLVTVERPEVVQVVSWAASNGDRSENGDYIYGKKRLREIDRRIRFLTKRLEIAEVIDPSQQPNKDQVYFGATVTYLNPNNDEVTVTIVGIDEADPLNGKISWISPVAKALIKSEEGQIVTLKTPNGKQEIEVLEIVYPD</sequence>
<keyword evidence="3 4" id="KW-0804">Transcription</keyword>
<reference evidence="7" key="1">
    <citation type="journal article" date="2012" name="Vet. Microbiol.">
        <title>Comparative genomic analyses of the Taylorellae.</title>
        <authorList>
            <person name="Hauser H."/>
            <person name="Richter D.C."/>
            <person name="van Tonder A."/>
            <person name="Clark L."/>
            <person name="Preston A."/>
        </authorList>
    </citation>
    <scope>NUCLEOTIDE SEQUENCE</scope>
    <source>
        <strain evidence="7">14/56</strain>
    </source>
</reference>
<dbReference type="HAMAP" id="MF_00930">
    <property type="entry name" value="GreB"/>
    <property type="match status" value="1"/>
</dbReference>
<dbReference type="RefSeq" id="WP_015555348.1">
    <property type="nucleotide sequence ID" value="NC_021036.1"/>
</dbReference>
<evidence type="ECO:0000256" key="2">
    <source>
        <dbReference type="ARBA" id="ARBA00023125"/>
    </source>
</evidence>
<dbReference type="PANTHER" id="PTHR30437:SF6">
    <property type="entry name" value="TRANSCRIPTION ELONGATION FACTOR GREB"/>
    <property type="match status" value="1"/>
</dbReference>
<keyword evidence="1 4" id="KW-0805">Transcription regulation</keyword>
<dbReference type="SUPFAM" id="SSF54534">
    <property type="entry name" value="FKBP-like"/>
    <property type="match status" value="1"/>
</dbReference>
<dbReference type="NCBIfam" id="NF002506">
    <property type="entry name" value="PRK01885.1"/>
    <property type="match status" value="1"/>
</dbReference>
<protein>
    <recommendedName>
        <fullName evidence="4">Transcription elongation factor GreB</fullName>
    </recommendedName>
    <alternativeName>
        <fullName evidence="4">Transcript cleavage factor GreB</fullName>
    </alternativeName>
</protein>
<dbReference type="InterPro" id="IPR036805">
    <property type="entry name" value="Tscrpt_elong_fac_GreA/B_N_sf"/>
</dbReference>